<reference evidence="7 8" key="1">
    <citation type="journal article" date="2016" name="Nat. Commun.">
        <title>Thousands of microbial genomes shed light on interconnected biogeochemical processes in an aquifer system.</title>
        <authorList>
            <person name="Anantharaman K."/>
            <person name="Brown C.T."/>
            <person name="Hug L.A."/>
            <person name="Sharon I."/>
            <person name="Castelle C.J."/>
            <person name="Probst A.J."/>
            <person name="Thomas B.C."/>
            <person name="Singh A."/>
            <person name="Wilkins M.J."/>
            <person name="Karaoz U."/>
            <person name="Brodie E.L."/>
            <person name="Williams K.H."/>
            <person name="Hubbard S.S."/>
            <person name="Banfield J.F."/>
        </authorList>
    </citation>
    <scope>NUCLEOTIDE SEQUENCE [LARGE SCALE GENOMIC DNA]</scope>
</reference>
<gene>
    <name evidence="7" type="ORF">A3B11_00835</name>
</gene>
<dbReference type="GO" id="GO:0015171">
    <property type="term" value="F:amino acid transmembrane transporter activity"/>
    <property type="evidence" value="ECO:0007669"/>
    <property type="project" value="TreeGrafter"/>
</dbReference>
<feature type="transmembrane region" description="Helical" evidence="6">
    <location>
        <begin position="195"/>
        <end position="214"/>
    </location>
</feature>
<dbReference type="GO" id="GO:0005886">
    <property type="term" value="C:plasma membrane"/>
    <property type="evidence" value="ECO:0007669"/>
    <property type="project" value="UniProtKB-SubCell"/>
</dbReference>
<dbReference type="AlphaFoldDB" id="A0A1G2N5Y2"/>
<dbReference type="EMBL" id="MHRW01000001">
    <property type="protein sequence ID" value="OHA31577.1"/>
    <property type="molecule type" value="Genomic_DNA"/>
</dbReference>
<feature type="transmembrane region" description="Helical" evidence="6">
    <location>
        <begin position="12"/>
        <end position="30"/>
    </location>
</feature>
<proteinExistence type="predicted"/>
<dbReference type="Pfam" id="PF01810">
    <property type="entry name" value="LysE"/>
    <property type="match status" value="1"/>
</dbReference>
<evidence type="ECO:0008006" key="9">
    <source>
        <dbReference type="Google" id="ProtNLM"/>
    </source>
</evidence>
<comment type="subcellular location">
    <subcellularLocation>
        <location evidence="1">Cell membrane</location>
        <topology evidence="1">Multi-pass membrane protein</topology>
    </subcellularLocation>
</comment>
<feature type="transmembrane region" description="Helical" evidence="6">
    <location>
        <begin position="116"/>
        <end position="140"/>
    </location>
</feature>
<dbReference type="PANTHER" id="PTHR30086">
    <property type="entry name" value="ARGININE EXPORTER PROTEIN ARGO"/>
    <property type="match status" value="1"/>
</dbReference>
<feature type="transmembrane region" description="Helical" evidence="6">
    <location>
        <begin position="146"/>
        <end position="174"/>
    </location>
</feature>
<evidence type="ECO:0000313" key="7">
    <source>
        <dbReference type="EMBL" id="OHA31577.1"/>
    </source>
</evidence>
<name>A0A1G2N5Y2_9BACT</name>
<keyword evidence="3 6" id="KW-0812">Transmembrane</keyword>
<dbReference type="Proteomes" id="UP000176365">
    <property type="component" value="Unassembled WGS sequence"/>
</dbReference>
<dbReference type="PANTHER" id="PTHR30086:SF20">
    <property type="entry name" value="ARGININE EXPORTER PROTEIN ARGO-RELATED"/>
    <property type="match status" value="1"/>
</dbReference>
<comment type="caution">
    <text evidence="7">The sequence shown here is derived from an EMBL/GenBank/DDBJ whole genome shotgun (WGS) entry which is preliminary data.</text>
</comment>
<organism evidence="7 8">
    <name type="scientific">Candidatus Taylorbacteria bacterium RIFCSPLOWO2_01_FULL_44_26</name>
    <dbReference type="NCBI Taxonomy" id="1802318"/>
    <lineage>
        <taxon>Bacteria</taxon>
        <taxon>Candidatus Tayloriibacteriota</taxon>
    </lineage>
</organism>
<evidence type="ECO:0000313" key="8">
    <source>
        <dbReference type="Proteomes" id="UP000176365"/>
    </source>
</evidence>
<accession>A0A1G2N5Y2</accession>
<keyword evidence="4 6" id="KW-1133">Transmembrane helix</keyword>
<evidence type="ECO:0000256" key="1">
    <source>
        <dbReference type="ARBA" id="ARBA00004651"/>
    </source>
</evidence>
<evidence type="ECO:0000256" key="5">
    <source>
        <dbReference type="ARBA" id="ARBA00023136"/>
    </source>
</evidence>
<feature type="transmembrane region" description="Helical" evidence="6">
    <location>
        <begin position="42"/>
        <end position="63"/>
    </location>
</feature>
<evidence type="ECO:0000256" key="2">
    <source>
        <dbReference type="ARBA" id="ARBA00022475"/>
    </source>
</evidence>
<evidence type="ECO:0000256" key="4">
    <source>
        <dbReference type="ARBA" id="ARBA00022989"/>
    </source>
</evidence>
<sequence>MLEHSRELLWGIGIGFAIAVPVGPVGLICIQRTISVSKLAGLSAGLGAALADGFWAIIAVFGVKAVSVFLHFHHQSFRLIGGLFMLILGISGFFSKPKEIQNNNEEKETAFEALRDFFSGIILSVTNPITVSVIFATLAATSHRGIGMAGLVGSGTIVLGVLIGSCLWWLFLTYITDIFKHRVNQKSINTLNKSLSLIIAGAGFIIVILAFLPAL</sequence>
<keyword evidence="5 6" id="KW-0472">Membrane</keyword>
<feature type="transmembrane region" description="Helical" evidence="6">
    <location>
        <begin position="75"/>
        <end position="95"/>
    </location>
</feature>
<keyword evidence="2" id="KW-1003">Cell membrane</keyword>
<protein>
    <recommendedName>
        <fullName evidence="9">Lysine transporter LysE</fullName>
    </recommendedName>
</protein>
<evidence type="ECO:0000256" key="6">
    <source>
        <dbReference type="SAM" id="Phobius"/>
    </source>
</evidence>
<dbReference type="InterPro" id="IPR001123">
    <property type="entry name" value="LeuE-type"/>
</dbReference>
<evidence type="ECO:0000256" key="3">
    <source>
        <dbReference type="ARBA" id="ARBA00022692"/>
    </source>
</evidence>